<protein>
    <submittedName>
        <fullName evidence="1">Uncharacterized protein</fullName>
    </submittedName>
</protein>
<evidence type="ECO:0000313" key="2">
    <source>
        <dbReference type="Proteomes" id="UP000183700"/>
    </source>
</evidence>
<keyword evidence="2" id="KW-1185">Reference proteome</keyword>
<evidence type="ECO:0000313" key="1">
    <source>
        <dbReference type="EMBL" id="OJG34956.1"/>
    </source>
</evidence>
<dbReference type="Proteomes" id="UP000183700">
    <property type="component" value="Unassembled WGS sequence"/>
</dbReference>
<accession>A0A1L8SSK4</accession>
<reference evidence="1 2" key="1">
    <citation type="submission" date="2014-12" db="EMBL/GenBank/DDBJ databases">
        <title>Draft genome sequences of 29 type strains of Enterococci.</title>
        <authorList>
            <person name="Zhong Z."/>
            <person name="Sun Z."/>
            <person name="Liu W."/>
            <person name="Zhang W."/>
            <person name="Zhang H."/>
        </authorList>
    </citation>
    <scope>NUCLEOTIDE SEQUENCE [LARGE SCALE GENOMIC DNA]</scope>
    <source>
        <strain evidence="1 2">DSM 22802</strain>
    </source>
</reference>
<proteinExistence type="predicted"/>
<sequence>MENFATEPGTVLNFASDAMQRTEIYQNDKVQQQNHFLY</sequence>
<dbReference type="AlphaFoldDB" id="A0A1L8SSK4"/>
<name>A0A1L8SSK4_9ENTE</name>
<comment type="caution">
    <text evidence="1">The sequence shown here is derived from an EMBL/GenBank/DDBJ whole genome shotgun (WGS) entry which is preliminary data.</text>
</comment>
<dbReference type="EMBL" id="JXKM01000010">
    <property type="protein sequence ID" value="OJG34956.1"/>
    <property type="molecule type" value="Genomic_DNA"/>
</dbReference>
<organism evidence="1 2">
    <name type="scientific">Enterococcus devriesei</name>
    <dbReference type="NCBI Taxonomy" id="319970"/>
    <lineage>
        <taxon>Bacteria</taxon>
        <taxon>Bacillati</taxon>
        <taxon>Bacillota</taxon>
        <taxon>Bacilli</taxon>
        <taxon>Lactobacillales</taxon>
        <taxon>Enterococcaceae</taxon>
        <taxon>Enterococcus</taxon>
    </lineage>
</organism>
<gene>
    <name evidence="1" type="ORF">RV00_GL000506</name>
</gene>